<reference evidence="6 7" key="1">
    <citation type="journal article" date="2014" name="Mol. Plant">
        <title>Chromosome Scale Genome Assembly and Transcriptome Profiling of Nannochloropsis gaditana in Nitrogen Depletion.</title>
        <authorList>
            <person name="Corteggiani Carpinelli E."/>
            <person name="Telatin A."/>
            <person name="Vitulo N."/>
            <person name="Forcato C."/>
            <person name="D'Angelo M."/>
            <person name="Schiavon R."/>
            <person name="Vezzi A."/>
            <person name="Giacometti G.M."/>
            <person name="Morosinotto T."/>
            <person name="Valle G."/>
        </authorList>
    </citation>
    <scope>NUCLEOTIDE SEQUENCE [LARGE SCALE GENOMIC DNA]</scope>
    <source>
        <strain evidence="6 7">B-31</strain>
    </source>
</reference>
<dbReference type="InterPro" id="IPR003959">
    <property type="entry name" value="ATPase_AAA_core"/>
</dbReference>
<comment type="caution">
    <text evidence="6">The sequence shown here is derived from an EMBL/GenBank/DDBJ whole genome shotgun (WGS) entry which is preliminary data.</text>
</comment>
<evidence type="ECO:0000256" key="1">
    <source>
        <dbReference type="ARBA" id="ARBA00006914"/>
    </source>
</evidence>
<feature type="region of interest" description="Disordered" evidence="4">
    <location>
        <begin position="425"/>
        <end position="449"/>
    </location>
</feature>
<evidence type="ECO:0000256" key="2">
    <source>
        <dbReference type="ARBA" id="ARBA00022741"/>
    </source>
</evidence>
<dbReference type="PROSITE" id="PS00674">
    <property type="entry name" value="AAA"/>
    <property type="match status" value="1"/>
</dbReference>
<dbReference type="PANTHER" id="PTHR23074:SF17">
    <property type="entry name" value="FIDGETIN-LIKE PROTEIN 1"/>
    <property type="match status" value="1"/>
</dbReference>
<evidence type="ECO:0000313" key="7">
    <source>
        <dbReference type="Proteomes" id="UP000019335"/>
    </source>
</evidence>
<feature type="region of interest" description="Disordered" evidence="4">
    <location>
        <begin position="335"/>
        <end position="359"/>
    </location>
</feature>
<organism evidence="6 7">
    <name type="scientific">Nannochloropsis gaditana</name>
    <dbReference type="NCBI Taxonomy" id="72520"/>
    <lineage>
        <taxon>Eukaryota</taxon>
        <taxon>Sar</taxon>
        <taxon>Stramenopiles</taxon>
        <taxon>Ochrophyta</taxon>
        <taxon>Eustigmatophyceae</taxon>
        <taxon>Eustigmatales</taxon>
        <taxon>Monodopsidaceae</taxon>
        <taxon>Nannochloropsis</taxon>
    </lineage>
</organism>
<dbReference type="InterPro" id="IPR015415">
    <property type="entry name" value="Spast_Vps4_C"/>
</dbReference>
<feature type="compositionally biased region" description="Polar residues" evidence="4">
    <location>
        <begin position="426"/>
        <end position="436"/>
    </location>
</feature>
<dbReference type="AlphaFoldDB" id="W7TNB0"/>
<dbReference type="Gene3D" id="1.10.8.60">
    <property type="match status" value="1"/>
</dbReference>
<accession>W7TNB0</accession>
<dbReference type="SUPFAM" id="SSF52540">
    <property type="entry name" value="P-loop containing nucleoside triphosphate hydrolases"/>
    <property type="match status" value="1"/>
</dbReference>
<dbReference type="InterPro" id="IPR041569">
    <property type="entry name" value="AAA_lid_3"/>
</dbReference>
<comment type="similarity">
    <text evidence="1">Belongs to the AAA ATPase family.</text>
</comment>
<dbReference type="Proteomes" id="UP000019335">
    <property type="component" value="Unassembled WGS sequence"/>
</dbReference>
<dbReference type="Gene3D" id="3.40.50.300">
    <property type="entry name" value="P-loop containing nucleotide triphosphate hydrolases"/>
    <property type="match status" value="1"/>
</dbReference>
<keyword evidence="7" id="KW-1185">Reference proteome</keyword>
<sequence length="762" mass="82750">MVPSSLSSSLPSLEPRVTALRTPAGLTHETAHSSPCALVSGISCLCLLEVALAKQALAAGPLTNKITCQQRALRVLVQQERLKIVQQQVQEYPLPEASSTAERVTVTSELLSDASFLTDEEDVLALMTRWDGPTPSHESPLQNVVMEQGRTSVIKEYRTKERQDAAALKNLLQHHHLSDSTLTEVQRQGPFAPPTSSRQPHVISNVSIQHFRSPVSYGGAVTSSHHDALVPQKPVPFSRQENEDAQQKQRPAYTSHFSTAGELRDKSRKRPFAGAESGRGALSGFGREGGRGEDSAELQHSLLSSREERPLPEPAKANAEQSKFMFSTCIRQSGKTCGGPNWSQAQERSGPSTSWIQPPSRSCMLQQNEENMSRAGPPAPVSAPSRVMKKFVPPVKGSSETNGRGGASVGGKKGISGMVENAFRGSVQQPQAQRHGTSGDKGPGEELPEELKGCDPLLIERIEQEIIDRGDPVTFDDIAGLAFAKQTILELICWPMSRPDIFTGLRALPRGLLLFGPPGTGKTLIAKAIAHQSGATFFNISASSLTSKWIGEGEKLVRTLFRLAAYMSPSIVFIDEVDSLLCQRSADENEASRRMKTEFLVQLDGCGSAAAAARVLLVGATNRPQELDEAARRRFVKRLYIPLPEAEARHALIVLLLRTNNHQLTPQEIEQVVTRSRGFSGSDVHQLCTEAAMGPIRDMTAGLAGDITALAVADVPPIQFRHFLEALSTLRPSVSEKDLDTLLAWNDDFGTFSRQKCNVGEG</sequence>
<dbReference type="Pfam" id="PF17862">
    <property type="entry name" value="AAA_lid_3"/>
    <property type="match status" value="1"/>
</dbReference>
<dbReference type="FunFam" id="3.40.50.300:FF:000093">
    <property type="entry name" value="Fidgetin-like 1"/>
    <property type="match status" value="1"/>
</dbReference>
<evidence type="ECO:0000259" key="5">
    <source>
        <dbReference type="SMART" id="SM00382"/>
    </source>
</evidence>
<dbReference type="FunFam" id="1.10.8.60:FF:000022">
    <property type="entry name" value="Fidgetin like 1"/>
    <property type="match status" value="1"/>
</dbReference>
<dbReference type="InterPro" id="IPR003960">
    <property type="entry name" value="ATPase_AAA_CS"/>
</dbReference>
<proteinExistence type="inferred from homology"/>
<gene>
    <name evidence="6" type="ORF">Naga_100231g11</name>
</gene>
<dbReference type="Pfam" id="PF09336">
    <property type="entry name" value="Vps4_C"/>
    <property type="match status" value="1"/>
</dbReference>
<keyword evidence="3" id="KW-0067">ATP-binding</keyword>
<dbReference type="SMART" id="SM00382">
    <property type="entry name" value="AAA"/>
    <property type="match status" value="1"/>
</dbReference>
<feature type="domain" description="AAA+ ATPase" evidence="5">
    <location>
        <begin position="508"/>
        <end position="645"/>
    </location>
</feature>
<dbReference type="GO" id="GO:0005524">
    <property type="term" value="F:ATP binding"/>
    <property type="evidence" value="ECO:0007669"/>
    <property type="project" value="UniProtKB-KW"/>
</dbReference>
<dbReference type="EMBL" id="AZIL01002352">
    <property type="protein sequence ID" value="EWM21896.1"/>
    <property type="molecule type" value="Genomic_DNA"/>
</dbReference>
<dbReference type="InterPro" id="IPR027417">
    <property type="entry name" value="P-loop_NTPase"/>
</dbReference>
<evidence type="ECO:0000313" key="6">
    <source>
        <dbReference type="EMBL" id="EWM21896.1"/>
    </source>
</evidence>
<name>W7TNB0_9STRA</name>
<protein>
    <submittedName>
        <fullName evidence="6">Fidgetin protein 1</fullName>
    </submittedName>
</protein>
<evidence type="ECO:0000256" key="3">
    <source>
        <dbReference type="ARBA" id="ARBA00022840"/>
    </source>
</evidence>
<feature type="region of interest" description="Disordered" evidence="4">
    <location>
        <begin position="238"/>
        <end position="320"/>
    </location>
</feature>
<keyword evidence="2" id="KW-0547">Nucleotide-binding</keyword>
<dbReference type="InterPro" id="IPR003593">
    <property type="entry name" value="AAA+_ATPase"/>
</dbReference>
<dbReference type="PANTHER" id="PTHR23074">
    <property type="entry name" value="AAA DOMAIN-CONTAINING"/>
    <property type="match status" value="1"/>
</dbReference>
<dbReference type="OrthoDB" id="29072at2759"/>
<dbReference type="InterPro" id="IPR050304">
    <property type="entry name" value="MT-severing_AAA_ATPase"/>
</dbReference>
<dbReference type="Pfam" id="PF00004">
    <property type="entry name" value="AAA"/>
    <property type="match status" value="1"/>
</dbReference>
<evidence type="ECO:0000256" key="4">
    <source>
        <dbReference type="SAM" id="MobiDB-lite"/>
    </source>
</evidence>
<dbReference type="GO" id="GO:0016887">
    <property type="term" value="F:ATP hydrolysis activity"/>
    <property type="evidence" value="ECO:0007669"/>
    <property type="project" value="InterPro"/>
</dbReference>